<dbReference type="HOGENOM" id="CLU_710456_0_0_1"/>
<dbReference type="Gene3D" id="1.20.1520.10">
    <property type="entry name" value="ADP-ribosylation factor-like 2-binding protein, domain"/>
    <property type="match status" value="1"/>
</dbReference>
<evidence type="ECO:0000256" key="11">
    <source>
        <dbReference type="SAM" id="MobiDB-lite"/>
    </source>
</evidence>
<dbReference type="Pfam" id="PF11527">
    <property type="entry name" value="ARL2_Bind_BART"/>
    <property type="match status" value="1"/>
</dbReference>
<reference evidence="13 14" key="1">
    <citation type="journal article" date="2007" name="Science">
        <title>Sea anemone genome reveals ancestral eumetazoan gene repertoire and genomic organization.</title>
        <authorList>
            <person name="Putnam N.H."/>
            <person name="Srivastava M."/>
            <person name="Hellsten U."/>
            <person name="Dirks B."/>
            <person name="Chapman J."/>
            <person name="Salamov A."/>
            <person name="Terry A."/>
            <person name="Shapiro H."/>
            <person name="Lindquist E."/>
            <person name="Kapitonov V.V."/>
            <person name="Jurka J."/>
            <person name="Genikhovich G."/>
            <person name="Grigoriev I.V."/>
            <person name="Lucas S.M."/>
            <person name="Steele R.E."/>
            <person name="Finnerty J.R."/>
            <person name="Technau U."/>
            <person name="Martindale M.Q."/>
            <person name="Rokhsar D.S."/>
        </authorList>
    </citation>
    <scope>NUCLEOTIDE SEQUENCE [LARGE SCALE GENOMIC DNA]</scope>
    <source>
        <strain evidence="14">CH2 X CH6</strain>
    </source>
</reference>
<evidence type="ECO:0000256" key="9">
    <source>
        <dbReference type="ARBA" id="ARBA00031593"/>
    </source>
</evidence>
<feature type="compositionally biased region" description="Low complexity" evidence="11">
    <location>
        <begin position="273"/>
        <end position="317"/>
    </location>
</feature>
<comment type="similarity">
    <text evidence="3">Belongs to the CFAP36 family.</text>
</comment>
<dbReference type="InterPro" id="IPR023379">
    <property type="entry name" value="BART_dom"/>
</dbReference>
<dbReference type="GO" id="GO:0097546">
    <property type="term" value="C:ciliary base"/>
    <property type="evidence" value="ECO:0000318"/>
    <property type="project" value="GO_Central"/>
</dbReference>
<gene>
    <name evidence="13" type="ORF">NEMVEDRAFT_v1g212454</name>
</gene>
<dbReference type="OMA" id="DWYIPIL"/>
<organism evidence="13 14">
    <name type="scientific">Nematostella vectensis</name>
    <name type="common">Starlet sea anemone</name>
    <dbReference type="NCBI Taxonomy" id="45351"/>
    <lineage>
        <taxon>Eukaryota</taxon>
        <taxon>Metazoa</taxon>
        <taxon>Cnidaria</taxon>
        <taxon>Anthozoa</taxon>
        <taxon>Hexacorallia</taxon>
        <taxon>Actiniaria</taxon>
        <taxon>Edwardsiidae</taxon>
        <taxon>Nematostella</taxon>
    </lineage>
</organism>
<keyword evidence="6 10" id="KW-0175">Coiled coil</keyword>
<evidence type="ECO:0000256" key="2">
    <source>
        <dbReference type="ARBA" id="ARBA00004496"/>
    </source>
</evidence>
<evidence type="ECO:0000256" key="8">
    <source>
        <dbReference type="ARBA" id="ARBA00023273"/>
    </source>
</evidence>
<dbReference type="InterPro" id="IPR042541">
    <property type="entry name" value="BART_sf"/>
</dbReference>
<dbReference type="KEGG" id="nve:5508240"/>
<keyword evidence="14" id="KW-1185">Reference proteome</keyword>
<dbReference type="PhylomeDB" id="A7SHQ3"/>
<dbReference type="PANTHER" id="PTHR21532">
    <property type="entry name" value="PHOSPHODIESTERASE HL"/>
    <property type="match status" value="1"/>
</dbReference>
<feature type="domain" description="BART" evidence="12">
    <location>
        <begin position="5"/>
        <end position="120"/>
    </location>
</feature>
<feature type="coiled-coil region" evidence="10">
    <location>
        <begin position="192"/>
        <end position="226"/>
    </location>
</feature>
<accession>A7SHQ3</accession>
<feature type="compositionally biased region" description="Basic and acidic residues" evidence="11">
    <location>
        <begin position="319"/>
        <end position="348"/>
    </location>
</feature>
<proteinExistence type="inferred from homology"/>
<keyword evidence="8" id="KW-0966">Cell projection</keyword>
<protein>
    <recommendedName>
        <fullName evidence="4">Cilia- and flagella-associated protein 36</fullName>
    </recommendedName>
    <alternativeName>
        <fullName evidence="9">Coiled-coil domain-containing protein 104</fullName>
    </alternativeName>
</protein>
<dbReference type="eggNOG" id="KOG4511">
    <property type="taxonomic scope" value="Eukaryota"/>
</dbReference>
<evidence type="ECO:0000256" key="10">
    <source>
        <dbReference type="SAM" id="Coils"/>
    </source>
</evidence>
<dbReference type="OrthoDB" id="272687at2759"/>
<dbReference type="GO" id="GO:0005930">
    <property type="term" value="C:axoneme"/>
    <property type="evidence" value="ECO:0000318"/>
    <property type="project" value="GO_Central"/>
</dbReference>
<evidence type="ECO:0000256" key="6">
    <source>
        <dbReference type="ARBA" id="ARBA00023054"/>
    </source>
</evidence>
<dbReference type="InterPro" id="IPR038888">
    <property type="entry name" value="CFAP36"/>
</dbReference>
<dbReference type="PANTHER" id="PTHR21532:SF0">
    <property type="entry name" value="CILIA- AND FLAGELLA-ASSOCIATED PROTEIN 36"/>
    <property type="match status" value="1"/>
</dbReference>
<sequence length="410" mass="44736">MAADSDFVLDAVVGFLTSPIWSTPVLCFMEQKCLVFDPDGKNYDAYVELHKNYKEMVDSLLSSFVKDVGITEEQFAVACKSRADNPTFNQIHRNIFEQIWAAEDYEIFKRIMIQKNIEIQLQALRLLEHQGKIAKGEVPNVAPPPSAPAAMDEDAIMNEVLRRSKEEYEAQVKGKLSDSALGQAVEESKKGNERLLAIAKREQEEMERAVKESIRVEKEKRKAEKAAEAAAVGSSPAAKTPSSASSPSSATAATTAGKPVAAAAKDLPEVRKPATASSPAPSQPAAATPSDAAASWLSSAKAEAASESTGSSGSQGAKMSDEELKRRTEYLKQQRDKLLALKQQERNKHLAVYTEQDAKGRARPTSARAARRVTDGERPESTSSDSSDQEKKLAMRRALADVLKREVIEK</sequence>
<name>A7SHQ3_NEMVE</name>
<feature type="compositionally biased region" description="Low complexity" evidence="11">
    <location>
        <begin position="228"/>
        <end position="264"/>
    </location>
</feature>
<evidence type="ECO:0000256" key="7">
    <source>
        <dbReference type="ARBA" id="ARBA00023069"/>
    </source>
</evidence>
<dbReference type="STRING" id="45351.A7SHQ3"/>
<evidence type="ECO:0000259" key="12">
    <source>
        <dbReference type="Pfam" id="PF11527"/>
    </source>
</evidence>
<dbReference type="EMBL" id="DS469662">
    <property type="protein sequence ID" value="EDO36747.1"/>
    <property type="molecule type" value="Genomic_DNA"/>
</dbReference>
<keyword evidence="7" id="KW-0969">Cilium</keyword>
<evidence type="ECO:0000313" key="13">
    <source>
        <dbReference type="EMBL" id="EDO36747.1"/>
    </source>
</evidence>
<evidence type="ECO:0000256" key="3">
    <source>
        <dbReference type="ARBA" id="ARBA00007460"/>
    </source>
</evidence>
<evidence type="ECO:0000256" key="1">
    <source>
        <dbReference type="ARBA" id="ARBA00004138"/>
    </source>
</evidence>
<dbReference type="InParanoid" id="A7SHQ3"/>
<feature type="region of interest" description="Disordered" evidence="11">
    <location>
        <begin position="227"/>
        <end position="394"/>
    </location>
</feature>
<dbReference type="Proteomes" id="UP000001593">
    <property type="component" value="Unassembled WGS sequence"/>
</dbReference>
<evidence type="ECO:0000313" key="14">
    <source>
        <dbReference type="Proteomes" id="UP000001593"/>
    </source>
</evidence>
<evidence type="ECO:0000256" key="4">
    <source>
        <dbReference type="ARBA" id="ARBA00021815"/>
    </source>
</evidence>
<evidence type="ECO:0000256" key="5">
    <source>
        <dbReference type="ARBA" id="ARBA00022490"/>
    </source>
</evidence>
<keyword evidence="5" id="KW-0963">Cytoplasm</keyword>
<dbReference type="AlphaFoldDB" id="A7SHQ3"/>
<comment type="subcellular location">
    <subcellularLocation>
        <location evidence="1">Cell projection</location>
        <location evidence="1">Cilium</location>
    </subcellularLocation>
    <subcellularLocation>
        <location evidence="2">Cytoplasm</location>
    </subcellularLocation>
</comment>